<reference evidence="2 3" key="1">
    <citation type="submission" date="2013-08" db="EMBL/GenBank/DDBJ databases">
        <title>Lactobacillus wasatchii sp. WDC04, a late gas producing bacteria isolated from aged chedder cheese.</title>
        <authorList>
            <person name="Oberg C.J."/>
            <person name="Culumber M."/>
            <person name="McMahon D.J."/>
            <person name="Broadbent J.R."/>
            <person name="Oberg T.S."/>
            <person name="Ortaki F."/>
        </authorList>
    </citation>
    <scope>NUCLEOTIDE SEQUENCE [LARGE SCALE GENOMIC DNA]</scope>
    <source>
        <strain evidence="2 3">WDC04</strain>
    </source>
</reference>
<accession>A0A0D1A547</accession>
<organism evidence="2 3">
    <name type="scientific">Paucilactobacillus wasatchensis</name>
    <dbReference type="NCBI Taxonomy" id="1335616"/>
    <lineage>
        <taxon>Bacteria</taxon>
        <taxon>Bacillati</taxon>
        <taxon>Bacillota</taxon>
        <taxon>Bacilli</taxon>
        <taxon>Lactobacillales</taxon>
        <taxon>Lactobacillaceae</taxon>
        <taxon>Paucilactobacillus</taxon>
    </lineage>
</organism>
<keyword evidence="1" id="KW-0812">Transmembrane</keyword>
<proteinExistence type="predicted"/>
<name>A0A0D1A547_9LACO</name>
<dbReference type="STRING" id="1335616.WDC_1595"/>
<protein>
    <submittedName>
        <fullName evidence="2">Uncharacterized protein</fullName>
    </submittedName>
</protein>
<feature type="transmembrane region" description="Helical" evidence="1">
    <location>
        <begin position="6"/>
        <end position="34"/>
    </location>
</feature>
<gene>
    <name evidence="2" type="ORF">WDC_1595</name>
</gene>
<keyword evidence="1" id="KW-0472">Membrane</keyword>
<sequence>MEDILSSIIIFVASFWLLRVLLLFILISFVIYYLRKIIR</sequence>
<dbReference type="Proteomes" id="UP000032279">
    <property type="component" value="Unassembled WGS sequence"/>
</dbReference>
<comment type="caution">
    <text evidence="2">The sequence shown here is derived from an EMBL/GenBank/DDBJ whole genome shotgun (WGS) entry which is preliminary data.</text>
</comment>
<keyword evidence="1" id="KW-1133">Transmembrane helix</keyword>
<evidence type="ECO:0000313" key="2">
    <source>
        <dbReference type="EMBL" id="KIS02837.1"/>
    </source>
</evidence>
<evidence type="ECO:0000313" key="3">
    <source>
        <dbReference type="Proteomes" id="UP000032279"/>
    </source>
</evidence>
<dbReference type="EMBL" id="AWTT01000045">
    <property type="protein sequence ID" value="KIS02837.1"/>
    <property type="molecule type" value="Genomic_DNA"/>
</dbReference>
<dbReference type="PATRIC" id="fig|1335616.4.peg.1603"/>
<keyword evidence="3" id="KW-1185">Reference proteome</keyword>
<evidence type="ECO:0000256" key="1">
    <source>
        <dbReference type="SAM" id="Phobius"/>
    </source>
</evidence>
<dbReference type="AlphaFoldDB" id="A0A0D1A547"/>